<dbReference type="SMART" id="SM00239">
    <property type="entry name" value="C2"/>
    <property type="match status" value="1"/>
</dbReference>
<dbReference type="InterPro" id="IPR035892">
    <property type="entry name" value="C2_domain_sf"/>
</dbReference>
<dbReference type="PROSITE" id="PS50004">
    <property type="entry name" value="C2"/>
    <property type="match status" value="1"/>
</dbReference>
<dbReference type="PANTHER" id="PTHR47759:SF2">
    <property type="entry name" value="TRIGLYCERIDE LIPASE"/>
    <property type="match status" value="1"/>
</dbReference>
<organism evidence="3 4">
    <name type="scientific">Actinidia rufa</name>
    <dbReference type="NCBI Taxonomy" id="165716"/>
    <lineage>
        <taxon>Eukaryota</taxon>
        <taxon>Viridiplantae</taxon>
        <taxon>Streptophyta</taxon>
        <taxon>Embryophyta</taxon>
        <taxon>Tracheophyta</taxon>
        <taxon>Spermatophyta</taxon>
        <taxon>Magnoliopsida</taxon>
        <taxon>eudicotyledons</taxon>
        <taxon>Gunneridae</taxon>
        <taxon>Pentapetalae</taxon>
        <taxon>asterids</taxon>
        <taxon>Ericales</taxon>
        <taxon>Actinidiaceae</taxon>
        <taxon>Actinidia</taxon>
    </lineage>
</organism>
<dbReference type="InterPro" id="IPR029058">
    <property type="entry name" value="AB_hydrolase_fold"/>
</dbReference>
<evidence type="ECO:0000256" key="1">
    <source>
        <dbReference type="SAM" id="MobiDB-lite"/>
    </source>
</evidence>
<dbReference type="PANTHER" id="PTHR47759">
    <property type="entry name" value="OS04G0509100 PROTEIN"/>
    <property type="match status" value="1"/>
</dbReference>
<dbReference type="CDD" id="cd00030">
    <property type="entry name" value="C2"/>
    <property type="match status" value="1"/>
</dbReference>
<feature type="compositionally biased region" description="Low complexity" evidence="1">
    <location>
        <begin position="24"/>
        <end position="33"/>
    </location>
</feature>
<dbReference type="OrthoDB" id="438440at2759"/>
<dbReference type="Gene3D" id="3.40.50.1820">
    <property type="entry name" value="alpha/beta hydrolase"/>
    <property type="match status" value="1"/>
</dbReference>
<dbReference type="SUPFAM" id="SSF49562">
    <property type="entry name" value="C2 domain (Calcium/lipid-binding domain, CaLB)"/>
    <property type="match status" value="1"/>
</dbReference>
<gene>
    <name evidence="3" type="ORF">Acr_01g0012730</name>
</gene>
<dbReference type="AlphaFoldDB" id="A0A7J0E4P5"/>
<keyword evidence="4" id="KW-1185">Reference proteome</keyword>
<comment type="caution">
    <text evidence="3">The sequence shown here is derived from an EMBL/GenBank/DDBJ whole genome shotgun (WGS) entry which is preliminary data.</text>
</comment>
<proteinExistence type="predicted"/>
<evidence type="ECO:0000313" key="3">
    <source>
        <dbReference type="EMBL" id="GFY81464.1"/>
    </source>
</evidence>
<dbReference type="Pfam" id="PF00168">
    <property type="entry name" value="C2"/>
    <property type="match status" value="1"/>
</dbReference>
<dbReference type="EMBL" id="BJWL01000001">
    <property type="protein sequence ID" value="GFY81464.1"/>
    <property type="molecule type" value="Genomic_DNA"/>
</dbReference>
<feature type="region of interest" description="Disordered" evidence="1">
    <location>
        <begin position="1"/>
        <end position="33"/>
    </location>
</feature>
<reference evidence="3 4" key="1">
    <citation type="submission" date="2019-07" db="EMBL/GenBank/DDBJ databases">
        <title>De Novo Assembly of kiwifruit Actinidia rufa.</title>
        <authorList>
            <person name="Sugita-Konishi S."/>
            <person name="Sato K."/>
            <person name="Mori E."/>
            <person name="Abe Y."/>
            <person name="Kisaki G."/>
            <person name="Hamano K."/>
            <person name="Suezawa K."/>
            <person name="Otani M."/>
            <person name="Fukuda T."/>
            <person name="Manabe T."/>
            <person name="Gomi K."/>
            <person name="Tabuchi M."/>
            <person name="Akimitsu K."/>
            <person name="Kataoka I."/>
        </authorList>
    </citation>
    <scope>NUCLEOTIDE SEQUENCE [LARGE SCALE GENOMIC DNA]</scope>
    <source>
        <strain evidence="4">cv. Fuchu</strain>
    </source>
</reference>
<accession>A0A7J0E4P5</accession>
<name>A0A7J0E4P5_9ERIC</name>
<feature type="domain" description="C2" evidence="2">
    <location>
        <begin position="194"/>
        <end position="322"/>
    </location>
</feature>
<dbReference type="InterPro" id="IPR000008">
    <property type="entry name" value="C2_dom"/>
</dbReference>
<sequence>MWSAQGNTGQTHGQARAETERVRSPGSRPSKGRSSVQLCWVLALKAHIGRGAVIFSLLGFESFRVFLLPKNGGCSHELDQCLSRSCELDVQHKIFVGESSERGELASNEQLSWGELGTYGSSGSSLPMENLRRESSELGEAGGALSKWILFRRRTRSSGLSSISTSPSFSPVFAFEAYTTPPENIGKREVNAANCETVFLSASFLREIYDGQLFIKLKKGLNLPAMDPWGTSDPYVVFQLDSQDVKSKVKWGLVVGILIDVLIKTKEPTWNEDFTLNIKQHPTKNLQVAAWDANLVTPHKRMGNGSINLECLCDGNLHEVLVELEGMGGGGKIQLEIRYKSFDEIDEENKWWKIPIVTEFLRRSGFESAFKMVVGSETVQASQFVQFAFGQIKSLNDDYLQNDWLSKLSSSNTEDVEKFSNPVVESDVPPQEEDNSDCLINERSCDEDGNLLNRNGGTGNEQTSLSATEKLGLPPEKIKWDGFDLLNRIGLQSQRIAEAGYIESGLASPEGQDTFDRDVTNEALPISNIQSSLPDIKKVIQDLLRQTDSILGALMNKEFASPLDGSELDEKKAEEMRALFSTAESAMEAWAMLSTSLGHPSFIKSEFEKLCFLDNPSTDTQTRWKDLRTDLMLVPAGLNPERIDGDFKQEVQVHSGFLSAYDSVRTRILSIIKLAVDYL</sequence>
<protein>
    <submittedName>
        <fullName evidence="3">Putative triglyceride lipase</fullName>
    </submittedName>
</protein>
<dbReference type="Proteomes" id="UP000585474">
    <property type="component" value="Unassembled WGS sequence"/>
</dbReference>
<evidence type="ECO:0000259" key="2">
    <source>
        <dbReference type="PROSITE" id="PS50004"/>
    </source>
</evidence>
<evidence type="ECO:0000313" key="4">
    <source>
        <dbReference type="Proteomes" id="UP000585474"/>
    </source>
</evidence>
<feature type="compositionally biased region" description="Polar residues" evidence="1">
    <location>
        <begin position="1"/>
        <end position="13"/>
    </location>
</feature>
<dbReference type="Gene3D" id="2.60.40.150">
    <property type="entry name" value="C2 domain"/>
    <property type="match status" value="1"/>
</dbReference>